<dbReference type="RefSeq" id="WP_257086399.1">
    <property type="nucleotide sequence ID" value="NZ_CP102097.1"/>
</dbReference>
<comment type="similarity">
    <text evidence="1">Belongs to the LysR transcriptional regulatory family.</text>
</comment>
<name>A0ABY5LP68_9VIBR</name>
<evidence type="ECO:0000259" key="2">
    <source>
        <dbReference type="Pfam" id="PF03466"/>
    </source>
</evidence>
<dbReference type="InterPro" id="IPR005119">
    <property type="entry name" value="LysR_subst-bd"/>
</dbReference>
<dbReference type="InterPro" id="IPR058163">
    <property type="entry name" value="LysR-type_TF_proteobact-type"/>
</dbReference>
<protein>
    <submittedName>
        <fullName evidence="3">LysR substrate-binding domain-containing protein</fullName>
    </submittedName>
</protein>
<dbReference type="Proteomes" id="UP001058602">
    <property type="component" value="Chromosome 2"/>
</dbReference>
<dbReference type="Pfam" id="PF03466">
    <property type="entry name" value="LysR_substrate"/>
    <property type="match status" value="1"/>
</dbReference>
<dbReference type="PANTHER" id="PTHR30537:SF5">
    <property type="entry name" value="HTH-TYPE TRANSCRIPTIONAL ACTIVATOR TTDR-RELATED"/>
    <property type="match status" value="1"/>
</dbReference>
<sequence>MVASPDYLQKRSLSIDEIANAEKIATTGYTEGWAYWFEKNGYTAKFNKPSLQFDHSSLAIQSAMQGLGVLLVKDILVQAELKQGRLLQVWQEKVPCLGGHYVICNTPQKASAHQFIKWLKKQLATEENVIHTVEPYE</sequence>
<dbReference type="Gene3D" id="3.40.190.10">
    <property type="entry name" value="Periplasmic binding protein-like II"/>
    <property type="match status" value="1"/>
</dbReference>
<dbReference type="PANTHER" id="PTHR30537">
    <property type="entry name" value="HTH-TYPE TRANSCRIPTIONAL REGULATOR"/>
    <property type="match status" value="1"/>
</dbReference>
<keyword evidence="4" id="KW-1185">Reference proteome</keyword>
<accession>A0ABY5LP68</accession>
<evidence type="ECO:0000313" key="3">
    <source>
        <dbReference type="EMBL" id="UUM32730.1"/>
    </source>
</evidence>
<evidence type="ECO:0000256" key="1">
    <source>
        <dbReference type="ARBA" id="ARBA00009437"/>
    </source>
</evidence>
<dbReference type="SUPFAM" id="SSF53850">
    <property type="entry name" value="Periplasmic binding protein-like II"/>
    <property type="match status" value="1"/>
</dbReference>
<organism evidence="3 4">
    <name type="scientific">Vibrio japonicus</name>
    <dbReference type="NCBI Taxonomy" id="1824638"/>
    <lineage>
        <taxon>Bacteria</taxon>
        <taxon>Pseudomonadati</taxon>
        <taxon>Pseudomonadota</taxon>
        <taxon>Gammaproteobacteria</taxon>
        <taxon>Vibrionales</taxon>
        <taxon>Vibrionaceae</taxon>
        <taxon>Vibrio</taxon>
    </lineage>
</organism>
<dbReference type="EMBL" id="CP102097">
    <property type="protein sequence ID" value="UUM32730.1"/>
    <property type="molecule type" value="Genomic_DNA"/>
</dbReference>
<proteinExistence type="inferred from homology"/>
<evidence type="ECO:0000313" key="4">
    <source>
        <dbReference type="Proteomes" id="UP001058602"/>
    </source>
</evidence>
<reference evidence="3" key="1">
    <citation type="submission" date="2022-07" db="EMBL/GenBank/DDBJ databases">
        <title>Complete genome of Vibrio japonicus strain JCM 31412T and phylogenomic assessment of the Nereis clade of the genus Vibrio.</title>
        <authorList>
            <person name="Shlafstein M.D."/>
            <person name="Emsley S.A."/>
            <person name="Ushijima B."/>
            <person name="Videau P."/>
            <person name="Saw J.H."/>
        </authorList>
    </citation>
    <scope>NUCLEOTIDE SEQUENCE</scope>
    <source>
        <strain evidence="3">JCM 31412</strain>
    </source>
</reference>
<feature type="domain" description="LysR substrate-binding" evidence="2">
    <location>
        <begin position="1"/>
        <end position="123"/>
    </location>
</feature>
<gene>
    <name evidence="3" type="ORF">NP165_14275</name>
</gene>